<protein>
    <submittedName>
        <fullName evidence="2">Uncharacterized protein</fullName>
    </submittedName>
</protein>
<organism evidence="2">
    <name type="scientific">Mycobacterium xenopi 4042</name>
    <dbReference type="NCBI Taxonomy" id="1299334"/>
    <lineage>
        <taxon>Bacteria</taxon>
        <taxon>Bacillati</taxon>
        <taxon>Actinomycetota</taxon>
        <taxon>Actinomycetes</taxon>
        <taxon>Mycobacteriales</taxon>
        <taxon>Mycobacteriaceae</taxon>
        <taxon>Mycobacterium</taxon>
    </lineage>
</organism>
<feature type="region of interest" description="Disordered" evidence="1">
    <location>
        <begin position="57"/>
        <end position="88"/>
    </location>
</feature>
<gene>
    <name evidence="2" type="ORF">I553_9208</name>
</gene>
<accession>X8AAG9</accession>
<comment type="caution">
    <text evidence="2">The sequence shown here is derived from an EMBL/GenBank/DDBJ whole genome shotgun (WGS) entry which is preliminary data.</text>
</comment>
<evidence type="ECO:0000313" key="2">
    <source>
        <dbReference type="EMBL" id="EUA27855.1"/>
    </source>
</evidence>
<name>X8AAG9_MYCXE</name>
<reference evidence="2" key="1">
    <citation type="submission" date="2014-01" db="EMBL/GenBank/DDBJ databases">
        <authorList>
            <person name="Brown-Elliot B."/>
            <person name="Wallace R."/>
            <person name="Lenaerts A."/>
            <person name="Ordway D."/>
            <person name="DeGroote M.A."/>
            <person name="Parker T."/>
            <person name="Sizemore C."/>
            <person name="Tallon L.J."/>
            <person name="Sadzewicz L.K."/>
            <person name="Sengamalay N."/>
            <person name="Fraser C.M."/>
            <person name="Hine E."/>
            <person name="Shefchek K.A."/>
            <person name="Das S.P."/>
            <person name="Tettelin H."/>
        </authorList>
    </citation>
    <scope>NUCLEOTIDE SEQUENCE [LARGE SCALE GENOMIC DNA]</scope>
    <source>
        <strain evidence="2">4042</strain>
    </source>
</reference>
<sequence>MAGGRRQLLRTDTSSLCELNQPQGLQRVGLEVCVGVSVQQSQVGVRTNTFFGLGGYRRQSVQTPRPGHEMPRSIRLRRPGLDSGFSHD</sequence>
<proteinExistence type="predicted"/>
<dbReference type="AlphaFoldDB" id="X8AAG9"/>
<evidence type="ECO:0000256" key="1">
    <source>
        <dbReference type="SAM" id="MobiDB-lite"/>
    </source>
</evidence>
<dbReference type="EMBL" id="JAOB01000062">
    <property type="protein sequence ID" value="EUA27855.1"/>
    <property type="molecule type" value="Genomic_DNA"/>
</dbReference>